<sequence length="239" mass="26906">MIFTLFVAMLISPFRPVEGSPTFHELHARDYQPRFVDAWHGPQIVAPDTPYIAAVGSDQLYYIDTRFDAETAQHIKDQIEWATTAGGPNQVISVDEVAATASVEDSATGETLFVFDPPYARVLFASGINRRNPGLRLPEHEPAGEWLVTYQDANSTTTSLTARQSCSDLGCNNNQHCKDQSRGNCNLCHHYRVDDECDRGMVNAIGICRPLCNKKRDLAKEEGEEEHAYYKRMDDLHWN</sequence>
<organism evidence="2 3">
    <name type="scientific">Colletotrichum sojae</name>
    <dbReference type="NCBI Taxonomy" id="2175907"/>
    <lineage>
        <taxon>Eukaryota</taxon>
        <taxon>Fungi</taxon>
        <taxon>Dikarya</taxon>
        <taxon>Ascomycota</taxon>
        <taxon>Pezizomycotina</taxon>
        <taxon>Sordariomycetes</taxon>
        <taxon>Hypocreomycetidae</taxon>
        <taxon>Glomerellales</taxon>
        <taxon>Glomerellaceae</taxon>
        <taxon>Colletotrichum</taxon>
        <taxon>Colletotrichum orchidearum species complex</taxon>
    </lineage>
</organism>
<evidence type="ECO:0000256" key="1">
    <source>
        <dbReference type="SAM" id="SignalP"/>
    </source>
</evidence>
<accession>A0A8H6J6H4</accession>
<proteinExistence type="predicted"/>
<dbReference type="Proteomes" id="UP000652219">
    <property type="component" value="Unassembled WGS sequence"/>
</dbReference>
<name>A0A8H6J6H4_9PEZI</name>
<dbReference type="EMBL" id="WIGN01000148">
    <property type="protein sequence ID" value="KAF6806925.1"/>
    <property type="molecule type" value="Genomic_DNA"/>
</dbReference>
<dbReference type="AlphaFoldDB" id="A0A8H6J6H4"/>
<keyword evidence="3" id="KW-1185">Reference proteome</keyword>
<feature type="chain" id="PRO_5034825952" evidence="1">
    <location>
        <begin position="20"/>
        <end position="239"/>
    </location>
</feature>
<feature type="signal peptide" evidence="1">
    <location>
        <begin position="1"/>
        <end position="19"/>
    </location>
</feature>
<keyword evidence="1" id="KW-0732">Signal</keyword>
<protein>
    <submittedName>
        <fullName evidence="2">Uncharacterized protein</fullName>
    </submittedName>
</protein>
<evidence type="ECO:0000313" key="2">
    <source>
        <dbReference type="EMBL" id="KAF6806925.1"/>
    </source>
</evidence>
<reference evidence="2 3" key="1">
    <citation type="journal article" date="2020" name="Phytopathology">
        <title>Genome Sequence Resources of Colletotrichum truncatum, C. plurivorum, C. musicola, and C. sojae: Four Species Pathogenic to Soybean (Glycine max).</title>
        <authorList>
            <person name="Rogerio F."/>
            <person name="Boufleur T.R."/>
            <person name="Ciampi-Guillardi M."/>
            <person name="Sukno S.A."/>
            <person name="Thon M.R."/>
            <person name="Massola Junior N.S."/>
            <person name="Baroncelli R."/>
        </authorList>
    </citation>
    <scope>NUCLEOTIDE SEQUENCE [LARGE SCALE GENOMIC DNA]</scope>
    <source>
        <strain evidence="2 3">LFN0009</strain>
    </source>
</reference>
<gene>
    <name evidence="2" type="ORF">CSOJ01_08499</name>
</gene>
<comment type="caution">
    <text evidence="2">The sequence shown here is derived from an EMBL/GenBank/DDBJ whole genome shotgun (WGS) entry which is preliminary data.</text>
</comment>
<evidence type="ECO:0000313" key="3">
    <source>
        <dbReference type="Proteomes" id="UP000652219"/>
    </source>
</evidence>